<sequence length="759" mass="86535">MKDYVFPSKPIANPKSIVQGPNYRFTILTDRLFRYEWSEDGAFEDHASTFAINRELPVPKFRVVDQEEELEIITDHFHLSYDKKRFSSSGLMASFSAKITLWGAQWRYGSGRQRENLGGTARTLDEVNGRCDMGEGVISRFGYAEIDDSKSMLFDGKGFVAGRPPGDLVDGYVFAYGHDYRGAVQALYQISGQQPAVPRYALGNWWSRYYAYQQDEYVALMDKFKKMDVPLSVAVVDMDWHMVGDDAVPHAGWTGYTWDQHLFPNPEKFGKDLHDRKLKITLNDHPHAGIHYHEDGYEEMAAFLRHDTTHKNPILFDPTSPKFMEAYLRILHKNIEDVACDFWWIDWQQGEHSKVPGLDPLWMLNHFHFIDATKKGEPLIFSRYAGPGSHRYPVGFSGDTVTTWASLAFQPEFTATASNIGYGWWSHDIGGHMGGSRDDELVTRWIQFGVFSPIMRLHSANSRWSSKEPWLYRKESELVISKYLRLRHRLVPYIHSAAEPLIQPMYWDFPAQDIAYSVPNQYFFSELIVAPIVTPRSKRTNLAKVKAWLPYRCVDVFTGTVYDAGEVDLFRALDDIPVLAREGSIVPLDVNPTNGCLKPDEFEVLVVVGKDGDFSLVEEEKKYNVTFTQEDGTLKSDIDRPCTFRFLGITSKPTGLKVPADAEVSFEAYPDVPSMLIKVPGSTSIQLGANPKFSKIDQSDRIEKLLLDYQVEFDVKDRIWNAFNEDVGLNVKMRKLVALNDEELVGPVLELVLADGRDA</sequence>
<comment type="caution">
    <text evidence="7">The sequence shown here is derived from an EMBL/GenBank/DDBJ whole genome shotgun (WGS) entry which is preliminary data.</text>
</comment>
<accession>A0ABR4CGK6</accession>
<proteinExistence type="inferred from homology"/>
<dbReference type="Gene3D" id="3.20.20.80">
    <property type="entry name" value="Glycosidases"/>
    <property type="match status" value="1"/>
</dbReference>
<comment type="catalytic activity">
    <reaction evidence="1">
        <text>Hydrolysis of terminal, non-reducing (1-&gt;4)-linked alpha-D-glucose residues with release of alpha-D-glucose.</text>
        <dbReference type="EC" id="3.2.1.20"/>
    </reaction>
</comment>
<dbReference type="PANTHER" id="PTHR22762">
    <property type="entry name" value="ALPHA-GLUCOSIDASE"/>
    <property type="match status" value="1"/>
</dbReference>
<dbReference type="PANTHER" id="PTHR22762:SF89">
    <property type="entry name" value="ALPHA-XYLOSIDASE"/>
    <property type="match status" value="1"/>
</dbReference>
<dbReference type="InterPro" id="IPR048395">
    <property type="entry name" value="Glyco_hydro_31_C"/>
</dbReference>
<dbReference type="Proteomes" id="UP001595075">
    <property type="component" value="Unassembled WGS sequence"/>
</dbReference>
<evidence type="ECO:0000256" key="1">
    <source>
        <dbReference type="ARBA" id="ARBA00001657"/>
    </source>
</evidence>
<dbReference type="Pfam" id="PF21365">
    <property type="entry name" value="Glyco_hydro_31_3rd"/>
    <property type="match status" value="1"/>
</dbReference>
<dbReference type="SUPFAM" id="SSF51445">
    <property type="entry name" value="(Trans)glycosidases"/>
    <property type="match status" value="1"/>
</dbReference>
<dbReference type="Pfam" id="PF01055">
    <property type="entry name" value="Glyco_hydro_31_2nd"/>
    <property type="match status" value="1"/>
</dbReference>
<dbReference type="SUPFAM" id="SSF51011">
    <property type="entry name" value="Glycosyl hydrolase domain"/>
    <property type="match status" value="1"/>
</dbReference>
<dbReference type="CDD" id="cd06595">
    <property type="entry name" value="GH31_u1"/>
    <property type="match status" value="1"/>
</dbReference>
<evidence type="ECO:0000259" key="6">
    <source>
        <dbReference type="Pfam" id="PF21365"/>
    </source>
</evidence>
<dbReference type="InterPro" id="IPR000322">
    <property type="entry name" value="Glyco_hydro_31_TIM"/>
</dbReference>
<name>A0ABR4CGK6_9HELO</name>
<protein>
    <recommendedName>
        <fullName evidence="3">alpha-glucosidase</fullName>
        <ecNumber evidence="3">3.2.1.20</ecNumber>
    </recommendedName>
</protein>
<feature type="domain" description="Glycosyl hydrolase family 31 C-terminal" evidence="6">
    <location>
        <begin position="499"/>
        <end position="586"/>
    </location>
</feature>
<evidence type="ECO:0000313" key="7">
    <source>
        <dbReference type="EMBL" id="KAL2068314.1"/>
    </source>
</evidence>
<reference evidence="7 8" key="1">
    <citation type="journal article" date="2024" name="Commun. Biol.">
        <title>Comparative genomic analysis of thermophilic fungi reveals convergent evolutionary adaptations and gene losses.</title>
        <authorList>
            <person name="Steindorff A.S."/>
            <person name="Aguilar-Pontes M.V."/>
            <person name="Robinson A.J."/>
            <person name="Andreopoulos B."/>
            <person name="LaButti K."/>
            <person name="Kuo A."/>
            <person name="Mondo S."/>
            <person name="Riley R."/>
            <person name="Otillar R."/>
            <person name="Haridas S."/>
            <person name="Lipzen A."/>
            <person name="Grimwood J."/>
            <person name="Schmutz J."/>
            <person name="Clum A."/>
            <person name="Reid I.D."/>
            <person name="Moisan M.C."/>
            <person name="Butler G."/>
            <person name="Nguyen T.T.M."/>
            <person name="Dewar K."/>
            <person name="Conant G."/>
            <person name="Drula E."/>
            <person name="Henrissat B."/>
            <person name="Hansel C."/>
            <person name="Singer S."/>
            <person name="Hutchinson M.I."/>
            <person name="de Vries R.P."/>
            <person name="Natvig D.O."/>
            <person name="Powell A.J."/>
            <person name="Tsang A."/>
            <person name="Grigoriev I.V."/>
        </authorList>
    </citation>
    <scope>NUCLEOTIDE SEQUENCE [LARGE SCALE GENOMIC DNA]</scope>
    <source>
        <strain evidence="7 8">CBS 494.80</strain>
    </source>
</reference>
<keyword evidence="8" id="KW-1185">Reference proteome</keyword>
<evidence type="ECO:0000259" key="5">
    <source>
        <dbReference type="Pfam" id="PF01055"/>
    </source>
</evidence>
<keyword evidence="4" id="KW-0326">Glycosidase</keyword>
<feature type="domain" description="Glycoside hydrolase family 31 TIM barrel" evidence="5">
    <location>
        <begin position="195"/>
        <end position="496"/>
    </location>
</feature>
<gene>
    <name evidence="7" type="ORF">VTL71DRAFT_16412</name>
</gene>
<keyword evidence="4" id="KW-0378">Hydrolase</keyword>
<organism evidence="7 8">
    <name type="scientific">Oculimacula yallundae</name>
    <dbReference type="NCBI Taxonomy" id="86028"/>
    <lineage>
        <taxon>Eukaryota</taxon>
        <taxon>Fungi</taxon>
        <taxon>Dikarya</taxon>
        <taxon>Ascomycota</taxon>
        <taxon>Pezizomycotina</taxon>
        <taxon>Leotiomycetes</taxon>
        <taxon>Helotiales</taxon>
        <taxon>Ploettnerulaceae</taxon>
        <taxon>Oculimacula</taxon>
    </lineage>
</organism>
<dbReference type="EC" id="3.2.1.20" evidence="3"/>
<evidence type="ECO:0000313" key="8">
    <source>
        <dbReference type="Proteomes" id="UP001595075"/>
    </source>
</evidence>
<evidence type="ECO:0000256" key="2">
    <source>
        <dbReference type="ARBA" id="ARBA00007806"/>
    </source>
</evidence>
<evidence type="ECO:0000256" key="4">
    <source>
        <dbReference type="RuleBase" id="RU361185"/>
    </source>
</evidence>
<dbReference type="InterPro" id="IPR017853">
    <property type="entry name" value="GH"/>
</dbReference>
<dbReference type="EMBL" id="JAZHXI010000009">
    <property type="protein sequence ID" value="KAL2068314.1"/>
    <property type="molecule type" value="Genomic_DNA"/>
</dbReference>
<evidence type="ECO:0000256" key="3">
    <source>
        <dbReference type="ARBA" id="ARBA00012741"/>
    </source>
</evidence>
<comment type="similarity">
    <text evidence="2 4">Belongs to the glycosyl hydrolase 31 family.</text>
</comment>